<evidence type="ECO:0000256" key="1">
    <source>
        <dbReference type="SAM" id="MobiDB-lite"/>
    </source>
</evidence>
<proteinExistence type="predicted"/>
<keyword evidence="3" id="KW-1185">Reference proteome</keyword>
<dbReference type="Proteomes" id="UP000194236">
    <property type="component" value="Unassembled WGS sequence"/>
</dbReference>
<dbReference type="AlphaFoldDB" id="A0A1Y3BV49"/>
<sequence>MNPNMETNQARSQQPSTSYGSSNVIVGIRRKMSRNNRTFVRFLKEDWNHGPLNDWGWGYAWGYRRAQYHYMERIERCIFGRNRFYGRRTSNVTSTGGGGTTNEAPPKSSPTFSTKTSVSTSLGDGKQQQPSMLPQRQFPQRTMATAVAKSQMVETQKISTQNESTNCGVKSKDIGVVIKSKH</sequence>
<feature type="region of interest" description="Disordered" evidence="1">
    <location>
        <begin position="88"/>
        <end position="138"/>
    </location>
</feature>
<dbReference type="OrthoDB" id="10408754at2759"/>
<protein>
    <submittedName>
        <fullName evidence="2">Uncharacterized protein</fullName>
    </submittedName>
</protein>
<name>A0A1Y3BV49_EURMA</name>
<feature type="region of interest" description="Disordered" evidence="1">
    <location>
        <begin position="1"/>
        <end position="22"/>
    </location>
</feature>
<evidence type="ECO:0000313" key="3">
    <source>
        <dbReference type="Proteomes" id="UP000194236"/>
    </source>
</evidence>
<gene>
    <name evidence="2" type="ORF">BLA29_000369</name>
</gene>
<dbReference type="EMBL" id="MUJZ01003682">
    <property type="protein sequence ID" value="OTF83446.1"/>
    <property type="molecule type" value="Genomic_DNA"/>
</dbReference>
<feature type="compositionally biased region" description="Low complexity" evidence="1">
    <location>
        <begin position="101"/>
        <end position="121"/>
    </location>
</feature>
<feature type="compositionally biased region" description="Polar residues" evidence="1">
    <location>
        <begin position="126"/>
        <end position="138"/>
    </location>
</feature>
<reference evidence="2 3" key="1">
    <citation type="submission" date="2017-03" db="EMBL/GenBank/DDBJ databases">
        <title>Genome Survey of Euroglyphus maynei.</title>
        <authorList>
            <person name="Arlian L.G."/>
            <person name="Morgan M.S."/>
            <person name="Rider S.D."/>
        </authorList>
    </citation>
    <scope>NUCLEOTIDE SEQUENCE [LARGE SCALE GENOMIC DNA]</scope>
    <source>
        <strain evidence="2">Arlian Lab</strain>
        <tissue evidence="2">Whole body</tissue>
    </source>
</reference>
<evidence type="ECO:0000313" key="2">
    <source>
        <dbReference type="EMBL" id="OTF83446.1"/>
    </source>
</evidence>
<organism evidence="2 3">
    <name type="scientific">Euroglyphus maynei</name>
    <name type="common">Mayne's house dust mite</name>
    <dbReference type="NCBI Taxonomy" id="6958"/>
    <lineage>
        <taxon>Eukaryota</taxon>
        <taxon>Metazoa</taxon>
        <taxon>Ecdysozoa</taxon>
        <taxon>Arthropoda</taxon>
        <taxon>Chelicerata</taxon>
        <taxon>Arachnida</taxon>
        <taxon>Acari</taxon>
        <taxon>Acariformes</taxon>
        <taxon>Sarcoptiformes</taxon>
        <taxon>Astigmata</taxon>
        <taxon>Psoroptidia</taxon>
        <taxon>Analgoidea</taxon>
        <taxon>Pyroglyphidae</taxon>
        <taxon>Pyroglyphinae</taxon>
        <taxon>Euroglyphus</taxon>
    </lineage>
</organism>
<accession>A0A1Y3BV49</accession>
<comment type="caution">
    <text evidence="2">The sequence shown here is derived from an EMBL/GenBank/DDBJ whole genome shotgun (WGS) entry which is preliminary data.</text>
</comment>